<keyword evidence="3" id="KW-1185">Reference proteome</keyword>
<dbReference type="Proteomes" id="UP001596114">
    <property type="component" value="Unassembled WGS sequence"/>
</dbReference>
<proteinExistence type="predicted"/>
<dbReference type="RefSeq" id="WP_377319545.1">
    <property type="nucleotide sequence ID" value="NZ_JBHSNF010000002.1"/>
</dbReference>
<organism evidence="2 3">
    <name type="scientific">Rhodanobacter ginsengisoli</name>
    <dbReference type="NCBI Taxonomy" id="418646"/>
    <lineage>
        <taxon>Bacteria</taxon>
        <taxon>Pseudomonadati</taxon>
        <taxon>Pseudomonadota</taxon>
        <taxon>Gammaproteobacteria</taxon>
        <taxon>Lysobacterales</taxon>
        <taxon>Rhodanobacteraceae</taxon>
        <taxon>Rhodanobacter</taxon>
    </lineage>
</organism>
<gene>
    <name evidence="2" type="ORF">ACFPPA_09590</name>
</gene>
<evidence type="ECO:0000256" key="1">
    <source>
        <dbReference type="SAM" id="SignalP"/>
    </source>
</evidence>
<feature type="chain" id="PRO_5047540165" evidence="1">
    <location>
        <begin position="26"/>
        <end position="130"/>
    </location>
</feature>
<feature type="signal peptide" evidence="1">
    <location>
        <begin position="1"/>
        <end position="25"/>
    </location>
</feature>
<keyword evidence="1" id="KW-0732">Signal</keyword>
<evidence type="ECO:0000313" key="2">
    <source>
        <dbReference type="EMBL" id="MFC5525994.1"/>
    </source>
</evidence>
<evidence type="ECO:0000313" key="3">
    <source>
        <dbReference type="Proteomes" id="UP001596114"/>
    </source>
</evidence>
<dbReference type="EMBL" id="JBHSNF010000002">
    <property type="protein sequence ID" value="MFC5525994.1"/>
    <property type="molecule type" value="Genomic_DNA"/>
</dbReference>
<accession>A0ABW0QP09</accession>
<name>A0ABW0QP09_9GAMM</name>
<reference evidence="3" key="1">
    <citation type="journal article" date="2019" name="Int. J. Syst. Evol. Microbiol.">
        <title>The Global Catalogue of Microorganisms (GCM) 10K type strain sequencing project: providing services to taxonomists for standard genome sequencing and annotation.</title>
        <authorList>
            <consortium name="The Broad Institute Genomics Platform"/>
            <consortium name="The Broad Institute Genome Sequencing Center for Infectious Disease"/>
            <person name="Wu L."/>
            <person name="Ma J."/>
        </authorList>
    </citation>
    <scope>NUCLEOTIDE SEQUENCE [LARGE SCALE GENOMIC DNA]</scope>
    <source>
        <strain evidence="3">CGMCC 1.16619</strain>
    </source>
</reference>
<sequence>MRSVSSSLCGLALLGLGLTPCEVIAAGPTAATAPVDLHTGLVRPPGQVEGFGRRVDAATLARLSGGSEVDQQMTLNGTVTDTHSDHVVTGSNSIGAGSFNGASGLPMVIQNTGNGVLIQNATILNVQFQP</sequence>
<protein>
    <submittedName>
        <fullName evidence="2">Uncharacterized protein</fullName>
    </submittedName>
</protein>
<comment type="caution">
    <text evidence="2">The sequence shown here is derived from an EMBL/GenBank/DDBJ whole genome shotgun (WGS) entry which is preliminary data.</text>
</comment>